<reference evidence="3" key="1">
    <citation type="journal article" date="2012" name="Nat. Biotechnol.">
        <title>Draft genome sequence of pigeonpea (Cajanus cajan), an orphan legume crop of resource-poor farmers.</title>
        <authorList>
            <person name="Varshney R.K."/>
            <person name="Chen W."/>
            <person name="Li Y."/>
            <person name="Bharti A.K."/>
            <person name="Saxena R.K."/>
            <person name="Schlueter J.A."/>
            <person name="Donoghue M.T."/>
            <person name="Azam S."/>
            <person name="Fan G."/>
            <person name="Whaley A.M."/>
            <person name="Farmer A.D."/>
            <person name="Sheridan J."/>
            <person name="Iwata A."/>
            <person name="Tuteja R."/>
            <person name="Penmetsa R.V."/>
            <person name="Wu W."/>
            <person name="Upadhyaya H.D."/>
            <person name="Yang S.P."/>
            <person name="Shah T."/>
            <person name="Saxena K.B."/>
            <person name="Michael T."/>
            <person name="McCombie W.R."/>
            <person name="Yang B."/>
            <person name="Zhang G."/>
            <person name="Yang H."/>
            <person name="Wang J."/>
            <person name="Spillane C."/>
            <person name="Cook D.R."/>
            <person name="May G.D."/>
            <person name="Xu X."/>
            <person name="Jackson S.A."/>
        </authorList>
    </citation>
    <scope>NUCLEOTIDE SEQUENCE [LARGE SCALE GENOMIC DNA]</scope>
</reference>
<comment type="similarity">
    <text evidence="1">Belongs to the IST1 family.</text>
</comment>
<evidence type="ECO:0000256" key="1">
    <source>
        <dbReference type="ARBA" id="ARBA00005536"/>
    </source>
</evidence>
<dbReference type="Pfam" id="PF03398">
    <property type="entry name" value="Ist1"/>
    <property type="match status" value="1"/>
</dbReference>
<evidence type="ECO:0000313" key="4">
    <source>
        <dbReference type="Proteomes" id="UP000075243"/>
    </source>
</evidence>
<evidence type="ECO:0000256" key="2">
    <source>
        <dbReference type="SAM" id="MobiDB-lite"/>
    </source>
</evidence>
<dbReference type="PANTHER" id="PTHR12161:SF46">
    <property type="entry name" value="VACUOLAR PROTEIN SORTING-ASSOCIATED PROTEIN IST1-RELATED"/>
    <property type="match status" value="1"/>
</dbReference>
<dbReference type="Proteomes" id="UP000075243">
    <property type="component" value="Unassembled WGS sequence"/>
</dbReference>
<dbReference type="OMA" id="ECANIAS"/>
<dbReference type="EMBL" id="KQ483885">
    <property type="protein sequence ID" value="KYP39739.1"/>
    <property type="molecule type" value="Genomic_DNA"/>
</dbReference>
<dbReference type="InterPro" id="IPR042277">
    <property type="entry name" value="IST1-like"/>
</dbReference>
<feature type="region of interest" description="Disordered" evidence="2">
    <location>
        <begin position="234"/>
        <end position="260"/>
    </location>
</feature>
<accession>A0A151RB69</accession>
<dbReference type="InterPro" id="IPR005061">
    <property type="entry name" value="Ist1"/>
</dbReference>
<name>A0A151RB69_CAJCA</name>
<feature type="region of interest" description="Disordered" evidence="2">
    <location>
        <begin position="194"/>
        <end position="221"/>
    </location>
</feature>
<dbReference type="FunFam" id="1.20.1260.60:FF:000002">
    <property type="entry name" value="Vacuolar protein sorting-associated protein IST1"/>
    <property type="match status" value="1"/>
</dbReference>
<dbReference type="Gene3D" id="1.20.1260.60">
    <property type="entry name" value="Vacuolar protein sorting-associated protein Ist1"/>
    <property type="match status" value="1"/>
</dbReference>
<dbReference type="PANTHER" id="PTHR12161">
    <property type="entry name" value="IST1 FAMILY MEMBER"/>
    <property type="match status" value="1"/>
</dbReference>
<evidence type="ECO:0000313" key="3">
    <source>
        <dbReference type="EMBL" id="KYP39739.1"/>
    </source>
</evidence>
<organism evidence="3 4">
    <name type="scientific">Cajanus cajan</name>
    <name type="common">Pigeon pea</name>
    <name type="synonym">Cajanus indicus</name>
    <dbReference type="NCBI Taxonomy" id="3821"/>
    <lineage>
        <taxon>Eukaryota</taxon>
        <taxon>Viridiplantae</taxon>
        <taxon>Streptophyta</taxon>
        <taxon>Embryophyta</taxon>
        <taxon>Tracheophyta</taxon>
        <taxon>Spermatophyta</taxon>
        <taxon>Magnoliopsida</taxon>
        <taxon>eudicotyledons</taxon>
        <taxon>Gunneridae</taxon>
        <taxon>Pentapetalae</taxon>
        <taxon>rosids</taxon>
        <taxon>fabids</taxon>
        <taxon>Fabales</taxon>
        <taxon>Fabaceae</taxon>
        <taxon>Papilionoideae</taxon>
        <taxon>50 kb inversion clade</taxon>
        <taxon>NPAAA clade</taxon>
        <taxon>indigoferoid/millettioid clade</taxon>
        <taxon>Phaseoleae</taxon>
        <taxon>Cajanus</taxon>
    </lineage>
</organism>
<feature type="region of interest" description="Disordered" evidence="2">
    <location>
        <begin position="283"/>
        <end position="328"/>
    </location>
</feature>
<gene>
    <name evidence="3" type="ORF">KK1_038931</name>
</gene>
<proteinExistence type="inferred from homology"/>
<keyword evidence="4" id="KW-1185">Reference proteome</keyword>
<feature type="compositionally biased region" description="Basic residues" evidence="2">
    <location>
        <begin position="290"/>
        <end position="300"/>
    </location>
</feature>
<dbReference type="GO" id="GO:0015031">
    <property type="term" value="P:protein transport"/>
    <property type="evidence" value="ECO:0007669"/>
    <property type="project" value="InterPro"/>
</dbReference>
<dbReference type="Gramene" id="C.cajan_36178.t">
    <property type="protein sequence ID" value="C.cajan_36178.t"/>
    <property type="gene ID" value="C.cajan_36178"/>
</dbReference>
<dbReference type="STRING" id="3821.A0A151RB69"/>
<protein>
    <submittedName>
        <fullName evidence="3">IST1-like protein</fullName>
    </submittedName>
</protein>
<feature type="compositionally biased region" description="Basic and acidic residues" evidence="2">
    <location>
        <begin position="197"/>
        <end position="221"/>
    </location>
</feature>
<sequence>MFDAILKPKFYTKCKSRLKLIKTRVETIQKKRNAVQKFLKKDIADLLRNDLDYNAYGRAEGLLVEQNMSSCYELIIIFVNCVLGHVGDLCKQRDIPDECKQAIQSLIYAAARFSDLPELRELRMLFTGKFGKNNLEHYINREFVEKLRQDPPSKEMKIDLIHELAQEFSIKWNSKALEQRLDSSPQLYEVNMFTGGKQRDGTDCHTSDENERGTPSEVREDISDAYWRLQNSTEDETITDSSSLDGHKAGSSSLGSVSEDDADIKRSFSYKHVPPPYVIEKLNKSESKKSKPMSVRRRPLKPPLEDNTVSDFKTRGTAKVDSSGKEDDEEKIMDVLLMHYSNKQSGHVHPSLPDYDDLSARLAALRKTSQPAA</sequence>
<dbReference type="AlphaFoldDB" id="A0A151RB69"/>